<keyword evidence="1" id="KW-1133">Transmembrane helix</keyword>
<feature type="transmembrane region" description="Helical" evidence="1">
    <location>
        <begin position="61"/>
        <end position="80"/>
    </location>
</feature>
<feature type="transmembrane region" description="Helical" evidence="1">
    <location>
        <begin position="87"/>
        <end position="112"/>
    </location>
</feature>
<dbReference type="EMBL" id="UINC01126787">
    <property type="protein sequence ID" value="SVD05493.1"/>
    <property type="molecule type" value="Genomic_DNA"/>
</dbReference>
<feature type="transmembrane region" description="Helical" evidence="1">
    <location>
        <begin position="34"/>
        <end position="55"/>
    </location>
</feature>
<dbReference type="AlphaFoldDB" id="A0A382S6I0"/>
<organism evidence="2">
    <name type="scientific">marine metagenome</name>
    <dbReference type="NCBI Taxonomy" id="408172"/>
    <lineage>
        <taxon>unclassified sequences</taxon>
        <taxon>metagenomes</taxon>
        <taxon>ecological metagenomes</taxon>
    </lineage>
</organism>
<accession>A0A382S6I0</accession>
<evidence type="ECO:0000313" key="2">
    <source>
        <dbReference type="EMBL" id="SVD05493.1"/>
    </source>
</evidence>
<feature type="transmembrane region" description="Helical" evidence="1">
    <location>
        <begin position="6"/>
        <end position="27"/>
    </location>
</feature>
<proteinExistence type="predicted"/>
<name>A0A382S6I0_9ZZZZ</name>
<feature type="transmembrane region" description="Helical" evidence="1">
    <location>
        <begin position="175"/>
        <end position="197"/>
    </location>
</feature>
<protein>
    <submittedName>
        <fullName evidence="2">Uncharacterized protein</fullName>
    </submittedName>
</protein>
<keyword evidence="1" id="KW-0812">Transmembrane</keyword>
<keyword evidence="1" id="KW-0472">Membrane</keyword>
<evidence type="ECO:0000256" key="1">
    <source>
        <dbReference type="SAM" id="Phobius"/>
    </source>
</evidence>
<feature type="non-terminal residue" evidence="2">
    <location>
        <position position="271"/>
    </location>
</feature>
<reference evidence="2" key="1">
    <citation type="submission" date="2018-05" db="EMBL/GenBank/DDBJ databases">
        <authorList>
            <person name="Lanie J.A."/>
            <person name="Ng W.-L."/>
            <person name="Kazmierczak K.M."/>
            <person name="Andrzejewski T.M."/>
            <person name="Davidsen T.M."/>
            <person name="Wayne K.J."/>
            <person name="Tettelin H."/>
            <person name="Glass J.I."/>
            <person name="Rusch D."/>
            <person name="Podicherti R."/>
            <person name="Tsui H.-C.T."/>
            <person name="Winkler M.E."/>
        </authorList>
    </citation>
    <scope>NUCLEOTIDE SEQUENCE</scope>
</reference>
<sequence length="271" mass="28950">MSEIFLVSLVALVPLLSGFGLVSWLIPTERRLPILIGGGLAVGQGLSIFILMSMLHLLPMNFAIILDFVVCTPPAVFAITTLRRRRFVWGVSFGWSVLALSLLALISIGAAVDLTASVWNGSTHENLVVRMAMAAHAADSTWPVMDPYSPDHQRLYRHAAQVWTSVLMRTSGTDVYIASLVTVLTSVWGIAGGLFAAIARIRSYLAGLLGAALSLTATPANFLAIWKTPFGSLSASNAYGIAAVKRELAQGYVLGHGLILVPGNDFTILFG</sequence>
<feature type="transmembrane region" description="Helical" evidence="1">
    <location>
        <begin position="204"/>
        <end position="226"/>
    </location>
</feature>
<gene>
    <name evidence="2" type="ORF">METZ01_LOCUS358347</name>
</gene>